<protein>
    <submittedName>
        <fullName evidence="13">Ferrichrome-iron receptor</fullName>
    </submittedName>
</protein>
<dbReference type="InterPro" id="IPR036942">
    <property type="entry name" value="Beta-barrel_TonB_sf"/>
</dbReference>
<dbReference type="PANTHER" id="PTHR32552:SF89">
    <property type="entry name" value="CATECHOLATE SIDEROPHORE RECEPTOR FIU"/>
    <property type="match status" value="1"/>
</dbReference>
<keyword evidence="9" id="KW-0798">TonB box</keyword>
<evidence type="ECO:0000256" key="5">
    <source>
        <dbReference type="ARBA" id="ARBA00022692"/>
    </source>
</evidence>
<evidence type="ECO:0000256" key="6">
    <source>
        <dbReference type="ARBA" id="ARBA00022729"/>
    </source>
</evidence>
<keyword evidence="5" id="KW-0812">Transmembrane</keyword>
<comment type="caution">
    <text evidence="13">The sequence shown here is derived from an EMBL/GenBank/DDBJ whole genome shotgun (WGS) entry which is preliminary data.</text>
</comment>
<evidence type="ECO:0000256" key="9">
    <source>
        <dbReference type="ARBA" id="ARBA00023077"/>
    </source>
</evidence>
<reference evidence="13 14" key="1">
    <citation type="submission" date="2015-06" db="EMBL/GenBank/DDBJ databases">
        <title>Comparative genomics of Burkholderia leaf nodule symbionts.</title>
        <authorList>
            <person name="Carlier A."/>
            <person name="Eberl L."/>
            <person name="Pinto-Carbo M."/>
        </authorList>
    </citation>
    <scope>NUCLEOTIDE SEQUENCE [LARGE SCALE GENOMIC DNA]</scope>
    <source>
        <strain evidence="13 14">UZHbot3</strain>
    </source>
</reference>
<evidence type="ECO:0000313" key="14">
    <source>
        <dbReference type="Proteomes" id="UP000242951"/>
    </source>
</evidence>
<evidence type="ECO:0000256" key="8">
    <source>
        <dbReference type="ARBA" id="ARBA00023065"/>
    </source>
</evidence>
<keyword evidence="8" id="KW-0406">Ion transport</keyword>
<dbReference type="Pfam" id="PF00593">
    <property type="entry name" value="TonB_dep_Rec_b-barrel"/>
    <property type="match status" value="1"/>
</dbReference>
<sequence length="331" mass="36830">MGFLDIEMKTPKNENFINGNLGFGTEAYQRAPIDVNHKFGDDNAFRFNAMGHDANQPGRNVYSKRWGVAPSVAFGLNSPTTVTVSYYHLNLYDMPDFSVPFRSTGGMPINSNRSQFYGFNNRDFRYGQTDTGEVGVEHRFNDNLKLRNTTQFGRSTLDYVATNPQLLSATSNILGLQAKSGKYATNNITNQTELKGKATLLGMQHRWTGGVEFSHERSLYEGYLVTDSVGNNIRSNTPCGVPFNCTGINVWNPDNRWLGSILLNGDTGFLGAATHTQTNVASTYLFDSVKITDQWLFNAGANDLMNNSNLFSYQVGLVYKPIPTVSLYTSY</sequence>
<keyword evidence="11" id="KW-0998">Cell outer membrane</keyword>
<keyword evidence="13" id="KW-0675">Receptor</keyword>
<dbReference type="Gene3D" id="2.40.170.20">
    <property type="entry name" value="TonB-dependent receptor, beta-barrel domain"/>
    <property type="match status" value="1"/>
</dbReference>
<dbReference type="Proteomes" id="UP000242951">
    <property type="component" value="Unassembled WGS sequence"/>
</dbReference>
<evidence type="ECO:0000256" key="3">
    <source>
        <dbReference type="ARBA" id="ARBA00022452"/>
    </source>
</evidence>
<gene>
    <name evidence="13" type="ORF">BPMI_04387</name>
</gene>
<keyword evidence="4" id="KW-0410">Iron transport</keyword>
<evidence type="ECO:0000256" key="7">
    <source>
        <dbReference type="ARBA" id="ARBA00023004"/>
    </source>
</evidence>
<accession>A0ABR5HJR7</accession>
<dbReference type="InterPro" id="IPR039426">
    <property type="entry name" value="TonB-dep_rcpt-like"/>
</dbReference>
<keyword evidence="3" id="KW-1134">Transmembrane beta strand</keyword>
<keyword evidence="14" id="KW-1185">Reference proteome</keyword>
<feature type="domain" description="TonB-dependent receptor-like beta-barrel" evidence="12">
    <location>
        <begin position="76"/>
        <end position="331"/>
    </location>
</feature>
<keyword evidence="2" id="KW-0813">Transport</keyword>
<evidence type="ECO:0000256" key="4">
    <source>
        <dbReference type="ARBA" id="ARBA00022496"/>
    </source>
</evidence>
<dbReference type="SUPFAM" id="SSF56935">
    <property type="entry name" value="Porins"/>
    <property type="match status" value="1"/>
</dbReference>
<evidence type="ECO:0000259" key="12">
    <source>
        <dbReference type="Pfam" id="PF00593"/>
    </source>
</evidence>
<keyword evidence="6" id="KW-0732">Signal</keyword>
<evidence type="ECO:0000256" key="2">
    <source>
        <dbReference type="ARBA" id="ARBA00022448"/>
    </source>
</evidence>
<evidence type="ECO:0000256" key="1">
    <source>
        <dbReference type="ARBA" id="ARBA00004571"/>
    </source>
</evidence>
<evidence type="ECO:0000256" key="10">
    <source>
        <dbReference type="ARBA" id="ARBA00023136"/>
    </source>
</evidence>
<comment type="subcellular location">
    <subcellularLocation>
        <location evidence="1">Cell outer membrane</location>
        <topology evidence="1">Multi-pass membrane protein</topology>
    </subcellularLocation>
</comment>
<evidence type="ECO:0000256" key="11">
    <source>
        <dbReference type="ARBA" id="ARBA00023237"/>
    </source>
</evidence>
<dbReference type="InterPro" id="IPR000531">
    <property type="entry name" value="Beta-barrel_TonB"/>
</dbReference>
<dbReference type="PANTHER" id="PTHR32552">
    <property type="entry name" value="FERRICHROME IRON RECEPTOR-RELATED"/>
    <property type="match status" value="1"/>
</dbReference>
<keyword evidence="10" id="KW-0472">Membrane</keyword>
<name>A0ABR5HJR7_9BURK</name>
<proteinExistence type="predicted"/>
<organism evidence="13 14">
    <name type="scientific">Candidatus Burkholderia pumila</name>
    <dbReference type="NCBI Taxonomy" id="1090375"/>
    <lineage>
        <taxon>Bacteria</taxon>
        <taxon>Pseudomonadati</taxon>
        <taxon>Pseudomonadota</taxon>
        <taxon>Betaproteobacteria</taxon>
        <taxon>Burkholderiales</taxon>
        <taxon>Burkholderiaceae</taxon>
        <taxon>Burkholderia</taxon>
    </lineage>
</organism>
<keyword evidence="7" id="KW-0408">Iron</keyword>
<dbReference type="EMBL" id="LELG01000439">
    <property type="protein sequence ID" value="KMQ72803.1"/>
    <property type="molecule type" value="Genomic_DNA"/>
</dbReference>
<evidence type="ECO:0000313" key="13">
    <source>
        <dbReference type="EMBL" id="KMQ72803.1"/>
    </source>
</evidence>